<proteinExistence type="predicted"/>
<evidence type="ECO:0000313" key="1">
    <source>
        <dbReference type="EMBL" id="AAR90018.1"/>
    </source>
</evidence>
<name>Q6UGJ1_BPSP6</name>
<reference evidence="1 2" key="1">
    <citation type="journal article" date="1995" name="J. Biol. Chem.">
        <title>A domain of the gene 4 helicase/primase of bacteriophage T7 required for the formation of an active hexamer.</title>
        <authorList>
            <person name="Notarnicola S.M."/>
            <person name="Park K."/>
            <person name="Griffith J.D."/>
            <person name="Richardson C.C."/>
        </authorList>
    </citation>
    <scope>NUCLEOTIDE SEQUENCE [LARGE SCALE GENOMIC DNA]</scope>
</reference>
<dbReference type="EMBL" id="AY370673">
    <property type="protein sequence ID" value="AAR90018.1"/>
    <property type="molecule type" value="Genomic_DNA"/>
</dbReference>
<organism evidence="2">
    <name type="scientific">Enterobacteria phage SP6</name>
    <name type="common">Bacteriophage SP6</name>
    <dbReference type="NCBI Taxonomy" id="2907955"/>
    <lineage>
        <taxon>Viruses</taxon>
        <taxon>Duplodnaviria</taxon>
        <taxon>Heunggongvirae</taxon>
        <taxon>Uroviricota</taxon>
        <taxon>Caudoviricetes</taxon>
        <taxon>Autographivirales</taxon>
        <taxon>Autosignataviridae</taxon>
        <taxon>Molineuxvirinae</taxon>
        <taxon>Zindervirus</taxon>
        <taxon>Zindervirus SP6</taxon>
    </lineage>
</organism>
<protein>
    <submittedName>
        <fullName evidence="1">26</fullName>
    </submittedName>
</protein>
<evidence type="ECO:0000313" key="2">
    <source>
        <dbReference type="Proteomes" id="UP000000843"/>
    </source>
</evidence>
<dbReference type="Proteomes" id="UP000000843">
    <property type="component" value="Segment"/>
</dbReference>
<sequence length="57" mass="6680">MATTKKPTINIEGWDMLEKIILAPSRPRPDKSHEELVWDEAKRYILSCIKQQFVVQP</sequence>
<reference evidence="1 2" key="2">
    <citation type="journal article" date="2002" name="J. Bacteriol.">
        <title>Bacteriophage SP6 is closely related to phages K1-5, K5, and K1E but encodes a tail protein very similar to that of the distantly related P22.</title>
        <authorList>
            <person name="Scholl D."/>
            <person name="Adhya S."/>
            <person name="Merril C.R."/>
        </authorList>
    </citation>
    <scope>NUCLEOTIDE SEQUENCE [LARGE SCALE GENOMIC DNA]</scope>
</reference>
<organismHost>
    <name type="scientific">Salmonella typhimurium</name>
    <dbReference type="NCBI Taxonomy" id="90371"/>
</organismHost>
<accession>Q6UGJ1</accession>
<reference evidence="1 2" key="3">
    <citation type="journal article" date="2004" name="J. Mol. Biol.">
        <title>Genomic analysis of bacteriophages SP6 and K1-5, an estranged subgroup of the T7 supergroup.</title>
        <authorList>
            <person name="Scholl D."/>
            <person name="Kieleczawa J."/>
            <person name="Kemp P."/>
            <person name="Rush J."/>
            <person name="Richardson C.C."/>
            <person name="Merril C."/>
            <person name="Adhya S."/>
            <person name="Molineux I.J."/>
        </authorList>
    </citation>
    <scope>NUCLEOTIDE SEQUENCE</scope>
</reference>